<accession>A0ABP8CB48</accession>
<dbReference type="InterPro" id="IPR025230">
    <property type="entry name" value="DUF4172"/>
</dbReference>
<evidence type="ECO:0000313" key="3">
    <source>
        <dbReference type="Proteomes" id="UP001501496"/>
    </source>
</evidence>
<name>A0ABP8CB48_9FLAO</name>
<reference evidence="3" key="1">
    <citation type="journal article" date="2019" name="Int. J. Syst. Evol. Microbiol.">
        <title>The Global Catalogue of Microorganisms (GCM) 10K type strain sequencing project: providing services to taxonomists for standard genome sequencing and annotation.</title>
        <authorList>
            <consortium name="The Broad Institute Genomics Platform"/>
            <consortium name="The Broad Institute Genome Sequencing Center for Infectious Disease"/>
            <person name="Wu L."/>
            <person name="Ma J."/>
        </authorList>
    </citation>
    <scope>NUCLEOTIDE SEQUENCE [LARGE SCALE GENOMIC DNA]</scope>
    <source>
        <strain evidence="3">JCM 17630</strain>
    </source>
</reference>
<comment type="caution">
    <text evidence="2">The sequence shown here is derived from an EMBL/GenBank/DDBJ whole genome shotgun (WGS) entry which is preliminary data.</text>
</comment>
<dbReference type="RefSeq" id="WP_344788324.1">
    <property type="nucleotide sequence ID" value="NZ_BAABCA010000004.1"/>
</dbReference>
<organism evidence="2 3">
    <name type="scientific">Postechiella marina</name>
    <dbReference type="NCBI Taxonomy" id="943941"/>
    <lineage>
        <taxon>Bacteria</taxon>
        <taxon>Pseudomonadati</taxon>
        <taxon>Bacteroidota</taxon>
        <taxon>Flavobacteriia</taxon>
        <taxon>Flavobacteriales</taxon>
        <taxon>Flavobacteriaceae</taxon>
        <taxon>Postechiella</taxon>
    </lineage>
</organism>
<dbReference type="Pfam" id="PF13776">
    <property type="entry name" value="DUF4172"/>
    <property type="match status" value="1"/>
</dbReference>
<protein>
    <recommendedName>
        <fullName evidence="1">DUF4172 domain-containing protein</fullName>
    </recommendedName>
</protein>
<evidence type="ECO:0000313" key="2">
    <source>
        <dbReference type="EMBL" id="GAA4236896.1"/>
    </source>
</evidence>
<gene>
    <name evidence="2" type="ORF">GCM10022291_22380</name>
</gene>
<evidence type="ECO:0000259" key="1">
    <source>
        <dbReference type="Pfam" id="PF13776"/>
    </source>
</evidence>
<dbReference type="Proteomes" id="UP001501496">
    <property type="component" value="Unassembled WGS sequence"/>
</dbReference>
<feature type="domain" description="DUF4172" evidence="1">
    <location>
        <begin position="2"/>
        <end position="64"/>
    </location>
</feature>
<sequence>MEAKKWLHFTYNEDALNALELKFPQNTGTVLGTFKHVNENEKEQLIIEILSSEALKTSEIEGEYFR</sequence>
<keyword evidence="3" id="KW-1185">Reference proteome</keyword>
<proteinExistence type="predicted"/>
<dbReference type="EMBL" id="BAABCA010000004">
    <property type="protein sequence ID" value="GAA4236896.1"/>
    <property type="molecule type" value="Genomic_DNA"/>
</dbReference>